<keyword evidence="2" id="KW-1185">Reference proteome</keyword>
<proteinExistence type="predicted"/>
<dbReference type="AlphaFoldDB" id="A0A8J9UG79"/>
<dbReference type="Proteomes" id="UP000838878">
    <property type="component" value="Chromosome 14"/>
</dbReference>
<organism evidence="1 2">
    <name type="scientific">Brenthis ino</name>
    <name type="common">lesser marbled fritillary</name>
    <dbReference type="NCBI Taxonomy" id="405034"/>
    <lineage>
        <taxon>Eukaryota</taxon>
        <taxon>Metazoa</taxon>
        <taxon>Ecdysozoa</taxon>
        <taxon>Arthropoda</taxon>
        <taxon>Hexapoda</taxon>
        <taxon>Insecta</taxon>
        <taxon>Pterygota</taxon>
        <taxon>Neoptera</taxon>
        <taxon>Endopterygota</taxon>
        <taxon>Lepidoptera</taxon>
        <taxon>Glossata</taxon>
        <taxon>Ditrysia</taxon>
        <taxon>Papilionoidea</taxon>
        <taxon>Nymphalidae</taxon>
        <taxon>Heliconiinae</taxon>
        <taxon>Argynnini</taxon>
        <taxon>Brenthis</taxon>
    </lineage>
</organism>
<name>A0A8J9UG79_9NEOP</name>
<accession>A0A8J9UG79</accession>
<evidence type="ECO:0000313" key="1">
    <source>
        <dbReference type="EMBL" id="CAH0719766.1"/>
    </source>
</evidence>
<dbReference type="EMBL" id="OV170234">
    <property type="protein sequence ID" value="CAH0719766.1"/>
    <property type="molecule type" value="Genomic_DNA"/>
</dbReference>
<gene>
    <name evidence="1" type="ORF">BINO364_LOCUS6068</name>
</gene>
<reference evidence="1" key="1">
    <citation type="submission" date="2021-12" db="EMBL/GenBank/DDBJ databases">
        <authorList>
            <person name="Martin H S."/>
        </authorList>
    </citation>
    <scope>NUCLEOTIDE SEQUENCE</scope>
</reference>
<evidence type="ECO:0000313" key="2">
    <source>
        <dbReference type="Proteomes" id="UP000838878"/>
    </source>
</evidence>
<feature type="non-terminal residue" evidence="1">
    <location>
        <position position="75"/>
    </location>
</feature>
<protein>
    <submittedName>
        <fullName evidence="1">Uncharacterized protein</fullName>
    </submittedName>
</protein>
<sequence length="75" mass="8629">MYIVDTTVRAAQLQRAKAGRRGQYYVHYSLQYTVHGTVYTPSPPAPRRPAPPAHSCQVSRFQRYNPMTCFCSYET</sequence>